<proteinExistence type="predicted"/>
<dbReference type="EC" id="1.7.99.4" evidence="2"/>
<evidence type="ECO:0000256" key="1">
    <source>
        <dbReference type="ARBA" id="ARBA00023063"/>
    </source>
</evidence>
<accession>A0A3G8JU34</accession>
<dbReference type="InterPro" id="IPR020945">
    <property type="entry name" value="DMSO/NO3_reduct_chaperone"/>
</dbReference>
<dbReference type="PANTHER" id="PTHR43680">
    <property type="entry name" value="NITRATE REDUCTASE MOLYBDENUM COFACTOR ASSEMBLY CHAPERONE"/>
    <property type="match status" value="1"/>
</dbReference>
<evidence type="ECO:0000313" key="3">
    <source>
        <dbReference type="Proteomes" id="UP000271469"/>
    </source>
</evidence>
<keyword evidence="1" id="KW-0534">Nitrate assimilation</keyword>
<gene>
    <name evidence="2" type="primary">narX_3</name>
    <name evidence="2" type="ORF">D7316_05003</name>
</gene>
<keyword evidence="3" id="KW-1185">Reference proteome</keyword>
<dbReference type="GO" id="GO:0051131">
    <property type="term" value="P:chaperone-mediated protein complex assembly"/>
    <property type="evidence" value="ECO:0007669"/>
    <property type="project" value="InterPro"/>
</dbReference>
<keyword evidence="2" id="KW-0560">Oxidoreductase</keyword>
<evidence type="ECO:0000313" key="2">
    <source>
        <dbReference type="EMBL" id="AZG48386.1"/>
    </source>
</evidence>
<dbReference type="PANTHER" id="PTHR43680:SF2">
    <property type="entry name" value="NITRATE REDUCTASE MOLYBDENUM COFACTOR ASSEMBLY CHAPERONE NARJ"/>
    <property type="match status" value="1"/>
</dbReference>
<dbReference type="Proteomes" id="UP000271469">
    <property type="component" value="Chromosome"/>
</dbReference>
<dbReference type="GO" id="GO:0016491">
    <property type="term" value="F:oxidoreductase activity"/>
    <property type="evidence" value="ECO:0007669"/>
    <property type="project" value="UniProtKB-KW"/>
</dbReference>
<dbReference type="InterPro" id="IPR036411">
    <property type="entry name" value="TorD-like_sf"/>
</dbReference>
<protein>
    <submittedName>
        <fullName evidence="2">Nitrate reductase-like protein NarX</fullName>
        <ecNumber evidence="2">1.7.99.4</ecNumber>
    </submittedName>
</protein>
<name>A0A3G8JU34_9ACTN</name>
<dbReference type="EMBL" id="CP033972">
    <property type="protein sequence ID" value="AZG48386.1"/>
    <property type="molecule type" value="Genomic_DNA"/>
</dbReference>
<dbReference type="SUPFAM" id="SSF89155">
    <property type="entry name" value="TorD-like"/>
    <property type="match status" value="1"/>
</dbReference>
<dbReference type="InterPro" id="IPR003765">
    <property type="entry name" value="NO3_reductase_chaperone_NarJ"/>
</dbReference>
<dbReference type="AlphaFoldDB" id="A0A3G8JU34"/>
<organism evidence="2 3">
    <name type="scientific">Gordonia insulae</name>
    <dbReference type="NCBI Taxonomy" id="2420509"/>
    <lineage>
        <taxon>Bacteria</taxon>
        <taxon>Bacillati</taxon>
        <taxon>Actinomycetota</taxon>
        <taxon>Actinomycetes</taxon>
        <taxon>Mycobacteriales</taxon>
        <taxon>Gordoniaceae</taxon>
        <taxon>Gordonia</taxon>
    </lineage>
</organism>
<dbReference type="GO" id="GO:0042128">
    <property type="term" value="P:nitrate assimilation"/>
    <property type="evidence" value="ECO:0007669"/>
    <property type="project" value="UniProtKB-KW"/>
</dbReference>
<dbReference type="RefSeq" id="WP_124710596.1">
    <property type="nucleotide sequence ID" value="NZ_CP033972.1"/>
</dbReference>
<dbReference type="OrthoDB" id="4307003at2"/>
<sequence length="228" mass="25012">MRLGSRRGPDPAVIRQAASVCLSYPDDETIAMAPLLDAALAEQPVDQTITALRDFVGHLGTSAPEVLRQNYIDLFDLSRKHTLYLSYWTAGDTRRRGEALGAFKQHYRDSGFLVDLGGELPDHLPIVLEFAARVDPQSGSRLLQQHRPALELLRLSLLDRRTPYADVVAAVCATLPGQSPVDRRAVMTMQGAPPPAESVGLEPYDPRLLPIAVAAQGPQRASRIMEVR</sequence>
<dbReference type="GO" id="GO:0016530">
    <property type="term" value="F:metallochaperone activity"/>
    <property type="evidence" value="ECO:0007669"/>
    <property type="project" value="TreeGrafter"/>
</dbReference>
<reference evidence="2 3" key="1">
    <citation type="submission" date="2018-11" db="EMBL/GenBank/DDBJ databases">
        <title>Gordonia insulae sp. nov., isolated from an island soil.</title>
        <authorList>
            <person name="Kim Y.S."/>
            <person name="Kim S.B."/>
        </authorList>
    </citation>
    <scope>NUCLEOTIDE SEQUENCE [LARGE SCALE GENOMIC DNA]</scope>
    <source>
        <strain evidence="2 3">MMS17-SY073</strain>
    </source>
</reference>
<dbReference type="GO" id="GO:0051082">
    <property type="term" value="F:unfolded protein binding"/>
    <property type="evidence" value="ECO:0007669"/>
    <property type="project" value="InterPro"/>
</dbReference>
<dbReference type="Pfam" id="PF02613">
    <property type="entry name" value="Nitrate_red_del"/>
    <property type="match status" value="1"/>
</dbReference>
<dbReference type="NCBIfam" id="TIGR00684">
    <property type="entry name" value="narJ"/>
    <property type="match status" value="1"/>
</dbReference>
<dbReference type="Gene3D" id="1.10.3480.10">
    <property type="entry name" value="TorD-like"/>
    <property type="match status" value="1"/>
</dbReference>
<dbReference type="KEGG" id="gom:D7316_05003"/>